<dbReference type="InterPro" id="IPR054711">
    <property type="entry name" value="eIF3a_PCI_TPR-like"/>
</dbReference>
<dbReference type="GO" id="GO:0002188">
    <property type="term" value="P:translation reinitiation"/>
    <property type="evidence" value="ECO:0007669"/>
    <property type="project" value="TreeGrafter"/>
</dbReference>
<dbReference type="EMBL" id="LT598451">
    <property type="protein sequence ID" value="SCU94576.1"/>
    <property type="molecule type" value="Genomic_DNA"/>
</dbReference>
<comment type="similarity">
    <text evidence="7">Belongs to the eIF-3 subunit A family.</text>
</comment>
<comment type="function">
    <text evidence="7">RNA-binding component of the eukaryotic translation initiation factor 3 (eIF-3) complex, which is involved in protein synthesis of a specialized repertoire of mRNAs and, together with other initiation factors, stimulates binding of mRNA and methionyl-tRNAi to the 40S ribosome. The eIF-3 complex specifically targets and initiates translation of a subset of mRNAs involved in cell proliferation.</text>
</comment>
<dbReference type="PROSITE" id="PS50250">
    <property type="entry name" value="PCI"/>
    <property type="match status" value="1"/>
</dbReference>
<dbReference type="SMART" id="SM00088">
    <property type="entry name" value="PINT"/>
    <property type="match status" value="1"/>
</dbReference>
<feature type="compositionally biased region" description="Low complexity" evidence="8">
    <location>
        <begin position="945"/>
        <end position="955"/>
    </location>
</feature>
<dbReference type="GO" id="GO:0033290">
    <property type="term" value="C:eukaryotic 48S preinitiation complex"/>
    <property type="evidence" value="ECO:0007669"/>
    <property type="project" value="UniProtKB-UniRule"/>
</dbReference>
<dbReference type="OrthoDB" id="18884at2759"/>
<evidence type="ECO:0000256" key="8">
    <source>
        <dbReference type="SAM" id="MobiDB-lite"/>
    </source>
</evidence>
<sequence>MAPPVLRPENALKRAEELISVGDPLAALQSLYAYLSMRRIRFAQPQSLEPIVFKFLELGVTLKKGKIIKDGLHQYKKNMQISPEGLSSVGVVSRKFIDLIEVKIAEEQTKADELEQNDADEDLEGGVTPENLLISAAEEEQSVAGFNDEALTSWLRFTWESYRAVLDLVRNNSQLELTYSGAVNRTMNFCLKYNRKNEFKRLAEMLRQHLDSANYQHKYNNYTVDLSDASTLQRYLDQRFQQVNVSVKLELWHEAFRSIEDVHHLMAMSKRSAKPPVLANYYENLAKIFFVSGNYLLNAAAWEKFYKLYLTNPKATKQDFQFYASTFMLASLSIPSDELPVVGFDPLIRLCNLLSLESKPTRQQLIGAATEDSVFSEVDDEVKQLHSLLGEKFDIKTIKDELTQLLPALEAKAYFQQYAVPLRNFIIKKLFIGISEAYETIEFEELVSMVTLPGPFNLTRLQIEKSLMQAAMEDYVTFTIDHEADAVTFSKDPFEALAAVAGASALAEDVEEDEESEDAAKTPEGEETEVENEPEPVVTRNAAIRAHLSDLAKLLKEVEGFADGSYMYKVKVARENLIQQSNDTIARERKAAEERAKQIEERKKGESGKYLTAEQAAEDRLRRMMEEKAAADSRMEIEAKRRAEEKLEREKAMVREMEMVKLIEEVNAKGIIHIDPKDSKTMTAEDIRRMTIEQLSKDKKDLEDRMRHAFKKIDYMERALRKVELPALEKDAEKQESRDLENYNKMKTRLMEAARKEHEENTKLHERLAKMNEDYKAFKANLVSTRGAQLAELRAQNIANFEAAKKARIDKIRQERYEQLVEERKAELKAEEESARIAKEREERLRVNKEKDELYIKQREREEAIEKQLSSQRSAPAAAPAAAAPAAPAGKISYAERMRLRRQGIEVPDAEPVNRTPAPVAAPAPAPEPVAAPAPAPVAAPAPAPVAASIPAPDATPAAKKELSFAEKMRLKRAQR</sequence>
<feature type="compositionally biased region" description="Pro residues" evidence="8">
    <location>
        <begin position="920"/>
        <end position="944"/>
    </location>
</feature>
<dbReference type="FunFam" id="4.10.860.10:FF:000001">
    <property type="entry name" value="Eukaryotic translation initiation factor 3 subunit A"/>
    <property type="match status" value="1"/>
</dbReference>
<evidence type="ECO:0000256" key="7">
    <source>
        <dbReference type="HAMAP-Rule" id="MF_03000"/>
    </source>
</evidence>
<dbReference type="InterPro" id="IPR027512">
    <property type="entry name" value="EIF3A"/>
</dbReference>
<reference evidence="11" key="1">
    <citation type="submission" date="2016-03" db="EMBL/GenBank/DDBJ databases">
        <authorList>
            <person name="Devillers Hugo."/>
        </authorList>
    </citation>
    <scope>NUCLEOTIDE SEQUENCE [LARGE SCALE GENOMIC DNA]</scope>
</reference>
<dbReference type="AlphaFoldDB" id="A0A1G4JUP1"/>
<dbReference type="GO" id="GO:0001732">
    <property type="term" value="P:formation of cytoplasmic translation initiation complex"/>
    <property type="evidence" value="ECO:0007669"/>
    <property type="project" value="UniProtKB-UniRule"/>
</dbReference>
<comment type="subcellular location">
    <subcellularLocation>
        <location evidence="1 7">Cytoplasm</location>
    </subcellularLocation>
</comment>
<name>A0A1G4JUP1_9SACH</name>
<keyword evidence="4 7" id="KW-0694">RNA-binding</keyword>
<keyword evidence="11" id="KW-1185">Reference proteome</keyword>
<evidence type="ECO:0000313" key="10">
    <source>
        <dbReference type="EMBL" id="SCU94576.1"/>
    </source>
</evidence>
<gene>
    <name evidence="7" type="primary">TIF32</name>
    <name evidence="10" type="ORF">LANO_0E07228G</name>
</gene>
<keyword evidence="6 7" id="KW-0175">Coiled coil</keyword>
<feature type="region of interest" description="Disordered" evidence="8">
    <location>
        <begin position="507"/>
        <end position="536"/>
    </location>
</feature>
<dbReference type="Pfam" id="PF01399">
    <property type="entry name" value="PCI"/>
    <property type="match status" value="1"/>
</dbReference>
<feature type="coiled-coil region" evidence="7">
    <location>
        <begin position="740"/>
        <end position="781"/>
    </location>
</feature>
<evidence type="ECO:0000256" key="6">
    <source>
        <dbReference type="ARBA" id="ARBA00023054"/>
    </source>
</evidence>
<feature type="compositionally biased region" description="Basic and acidic residues" evidence="8">
    <location>
        <begin position="959"/>
        <end position="969"/>
    </location>
</feature>
<dbReference type="GO" id="GO:0043614">
    <property type="term" value="C:multi-eIF complex"/>
    <property type="evidence" value="ECO:0007669"/>
    <property type="project" value="TreeGrafter"/>
</dbReference>
<feature type="coiled-coil region" evidence="7">
    <location>
        <begin position="582"/>
        <end position="660"/>
    </location>
</feature>
<accession>A0A1G4JUP1</accession>
<dbReference type="Pfam" id="PF22591">
    <property type="entry name" value="eIF3a_PCI_TPR-like"/>
    <property type="match status" value="1"/>
</dbReference>
<dbReference type="Gene3D" id="4.10.860.10">
    <property type="entry name" value="UVR domain"/>
    <property type="match status" value="1"/>
</dbReference>
<feature type="region of interest" description="Disordered" evidence="8">
    <location>
        <begin position="863"/>
        <end position="976"/>
    </location>
</feature>
<keyword evidence="3 7" id="KW-0396">Initiation factor</keyword>
<evidence type="ECO:0000256" key="3">
    <source>
        <dbReference type="ARBA" id="ARBA00022540"/>
    </source>
</evidence>
<dbReference type="GO" id="GO:0071541">
    <property type="term" value="C:eukaryotic translation initiation factor 3 complex, eIF3m"/>
    <property type="evidence" value="ECO:0007669"/>
    <property type="project" value="TreeGrafter"/>
</dbReference>
<evidence type="ECO:0000256" key="5">
    <source>
        <dbReference type="ARBA" id="ARBA00022917"/>
    </source>
</evidence>
<dbReference type="Gene3D" id="1.25.40.860">
    <property type="match status" value="1"/>
</dbReference>
<feature type="coiled-coil region" evidence="7">
    <location>
        <begin position="97"/>
        <end position="124"/>
    </location>
</feature>
<feature type="domain" description="PCI" evidence="9">
    <location>
        <begin position="320"/>
        <end position="494"/>
    </location>
</feature>
<protein>
    <recommendedName>
        <fullName evidence="7">Eukaryotic translation initiation factor 3 subunit A</fullName>
        <shortName evidence="7">eIF3a</shortName>
    </recommendedName>
    <alternativeName>
        <fullName evidence="7">Eukaryotic translation initiation factor 3 110 kDa subunit homolog</fullName>
        <shortName evidence="7">eIF3 p110</shortName>
    </alternativeName>
    <alternativeName>
        <fullName evidence="7">Translation initiation factor eIF3, p110 subunit homolog</fullName>
    </alternativeName>
</protein>
<dbReference type="GO" id="GO:0003729">
    <property type="term" value="F:mRNA binding"/>
    <property type="evidence" value="ECO:0007669"/>
    <property type="project" value="TreeGrafter"/>
</dbReference>
<feature type="compositionally biased region" description="Acidic residues" evidence="8">
    <location>
        <begin position="508"/>
        <end position="517"/>
    </location>
</feature>
<dbReference type="GO" id="GO:0016282">
    <property type="term" value="C:eukaryotic 43S preinitiation complex"/>
    <property type="evidence" value="ECO:0007669"/>
    <property type="project" value="UniProtKB-UniRule"/>
</dbReference>
<evidence type="ECO:0000256" key="1">
    <source>
        <dbReference type="ARBA" id="ARBA00004496"/>
    </source>
</evidence>
<dbReference type="GO" id="GO:0071540">
    <property type="term" value="C:eukaryotic translation initiation factor 3 complex, eIF3e"/>
    <property type="evidence" value="ECO:0007669"/>
    <property type="project" value="TreeGrafter"/>
</dbReference>
<dbReference type="Proteomes" id="UP000189911">
    <property type="component" value="Chromosome E"/>
</dbReference>
<evidence type="ECO:0000256" key="2">
    <source>
        <dbReference type="ARBA" id="ARBA00022490"/>
    </source>
</evidence>
<dbReference type="PANTHER" id="PTHR14005:SF0">
    <property type="entry name" value="EUKARYOTIC TRANSLATION INITIATION FACTOR 3 SUBUNIT A"/>
    <property type="match status" value="1"/>
</dbReference>
<proteinExistence type="inferred from homology"/>
<feature type="compositionally biased region" description="Acidic residues" evidence="8">
    <location>
        <begin position="525"/>
        <end position="534"/>
    </location>
</feature>
<feature type="compositionally biased region" description="Low complexity" evidence="8">
    <location>
        <begin position="875"/>
        <end position="889"/>
    </location>
</feature>
<dbReference type="PANTHER" id="PTHR14005">
    <property type="entry name" value="EUKARYOTIC TRANSLATION INITIATION FACTOR 3, THETA SUBUNIT"/>
    <property type="match status" value="1"/>
</dbReference>
<comment type="subunit">
    <text evidence="7">Component of the eukaryotic translation initiation factor 3 (eIF-3) complex.</text>
</comment>
<evidence type="ECO:0000256" key="4">
    <source>
        <dbReference type="ARBA" id="ARBA00022884"/>
    </source>
</evidence>
<dbReference type="HAMAP" id="MF_03000">
    <property type="entry name" value="eIF3a"/>
    <property type="match status" value="1"/>
</dbReference>
<keyword evidence="5 7" id="KW-0648">Protein biosynthesis</keyword>
<dbReference type="GO" id="GO:0003743">
    <property type="term" value="F:translation initiation factor activity"/>
    <property type="evidence" value="ECO:0007669"/>
    <property type="project" value="UniProtKB-UniRule"/>
</dbReference>
<keyword evidence="2 7" id="KW-0963">Cytoplasm</keyword>
<dbReference type="InterPro" id="IPR000717">
    <property type="entry name" value="PCI_dom"/>
</dbReference>
<evidence type="ECO:0000313" key="11">
    <source>
        <dbReference type="Proteomes" id="UP000189911"/>
    </source>
</evidence>
<organism evidence="10 11">
    <name type="scientific">Lachancea nothofagi CBS 11611</name>
    <dbReference type="NCBI Taxonomy" id="1266666"/>
    <lineage>
        <taxon>Eukaryota</taxon>
        <taxon>Fungi</taxon>
        <taxon>Dikarya</taxon>
        <taxon>Ascomycota</taxon>
        <taxon>Saccharomycotina</taxon>
        <taxon>Saccharomycetes</taxon>
        <taxon>Saccharomycetales</taxon>
        <taxon>Saccharomycetaceae</taxon>
        <taxon>Lachancea</taxon>
    </lineage>
</organism>
<feature type="coiled-coil region" evidence="7">
    <location>
        <begin position="814"/>
        <end position="850"/>
    </location>
</feature>
<evidence type="ECO:0000259" key="9">
    <source>
        <dbReference type="PROSITE" id="PS50250"/>
    </source>
</evidence>